<keyword evidence="3" id="KW-0378">Hydrolase</keyword>
<dbReference type="GO" id="GO:0072686">
    <property type="term" value="C:mitotic spindle"/>
    <property type="evidence" value="ECO:0007669"/>
    <property type="project" value="TreeGrafter"/>
</dbReference>
<feature type="compositionally biased region" description="Polar residues" evidence="5">
    <location>
        <begin position="1332"/>
        <end position="1345"/>
    </location>
</feature>
<feature type="compositionally biased region" description="Polar residues" evidence="5">
    <location>
        <begin position="1361"/>
        <end position="1373"/>
    </location>
</feature>
<evidence type="ECO:0000256" key="5">
    <source>
        <dbReference type="SAM" id="MobiDB-lite"/>
    </source>
</evidence>
<evidence type="ECO:0000256" key="3">
    <source>
        <dbReference type="ARBA" id="ARBA00022801"/>
    </source>
</evidence>
<dbReference type="InterPro" id="IPR005314">
    <property type="entry name" value="Peptidase_C50"/>
</dbReference>
<feature type="compositionally biased region" description="Low complexity" evidence="5">
    <location>
        <begin position="2089"/>
        <end position="2100"/>
    </location>
</feature>
<dbReference type="PROSITE" id="PS51700">
    <property type="entry name" value="SEPARIN"/>
    <property type="match status" value="1"/>
</dbReference>
<dbReference type="GO" id="GO:0006508">
    <property type="term" value="P:proteolysis"/>
    <property type="evidence" value="ECO:0007669"/>
    <property type="project" value="InterPro"/>
</dbReference>
<dbReference type="GO" id="GO:0051307">
    <property type="term" value="P:meiotic chromosome separation"/>
    <property type="evidence" value="ECO:0007669"/>
    <property type="project" value="TreeGrafter"/>
</dbReference>
<evidence type="ECO:0000256" key="1">
    <source>
        <dbReference type="ARBA" id="ARBA00000451"/>
    </source>
</evidence>
<dbReference type="PANTHER" id="PTHR12792">
    <property type="entry name" value="EXTRA SPINDLE POLES 1-RELATED"/>
    <property type="match status" value="1"/>
</dbReference>
<feature type="compositionally biased region" description="Low complexity" evidence="5">
    <location>
        <begin position="141"/>
        <end position="161"/>
    </location>
</feature>
<dbReference type="EC" id="3.4.22.49" evidence="2"/>
<dbReference type="GO" id="GO:0044732">
    <property type="term" value="C:mitotic spindle pole body"/>
    <property type="evidence" value="ECO:0007669"/>
    <property type="project" value="TreeGrafter"/>
</dbReference>
<feature type="region of interest" description="Disordered" evidence="5">
    <location>
        <begin position="2255"/>
        <end position="2306"/>
    </location>
</feature>
<evidence type="ECO:0000256" key="2">
    <source>
        <dbReference type="ARBA" id="ARBA00012489"/>
    </source>
</evidence>
<dbReference type="GO" id="GO:0004197">
    <property type="term" value="F:cysteine-type endopeptidase activity"/>
    <property type="evidence" value="ECO:0007669"/>
    <property type="project" value="InterPro"/>
</dbReference>
<dbReference type="GO" id="GO:0005634">
    <property type="term" value="C:nucleus"/>
    <property type="evidence" value="ECO:0007669"/>
    <property type="project" value="InterPro"/>
</dbReference>
<feature type="compositionally biased region" description="Polar residues" evidence="5">
    <location>
        <begin position="2291"/>
        <end position="2306"/>
    </location>
</feature>
<dbReference type="PANTHER" id="PTHR12792:SF0">
    <property type="entry name" value="SEPARIN"/>
    <property type="match status" value="1"/>
</dbReference>
<feature type="region of interest" description="Disordered" evidence="5">
    <location>
        <begin position="1330"/>
        <end position="1373"/>
    </location>
</feature>
<feature type="compositionally biased region" description="Low complexity" evidence="5">
    <location>
        <begin position="2255"/>
        <end position="2270"/>
    </location>
</feature>
<keyword evidence="4" id="KW-0159">Chromosome partition</keyword>
<reference evidence="7" key="1">
    <citation type="submission" date="2014-08" db="EMBL/GenBank/DDBJ databases">
        <authorList>
            <person name="Sharma Rahul"/>
            <person name="Thines Marco"/>
        </authorList>
    </citation>
    <scope>NUCLEOTIDE SEQUENCE</scope>
</reference>
<feature type="region of interest" description="Disordered" evidence="5">
    <location>
        <begin position="590"/>
        <end position="612"/>
    </location>
</feature>
<feature type="domain" description="Peptidase C50" evidence="6">
    <location>
        <begin position="2118"/>
        <end position="2215"/>
    </location>
</feature>
<protein>
    <recommendedName>
        <fullName evidence="2">separase</fullName>
        <ecNumber evidence="2">3.4.22.49</ecNumber>
    </recommendedName>
</protein>
<evidence type="ECO:0000313" key="7">
    <source>
        <dbReference type="EMBL" id="CDZ96287.1"/>
    </source>
</evidence>
<organism evidence="7">
    <name type="scientific">Phaffia rhodozyma</name>
    <name type="common">Yeast</name>
    <name type="synonym">Xanthophyllomyces dendrorhous</name>
    <dbReference type="NCBI Taxonomy" id="264483"/>
    <lineage>
        <taxon>Eukaryota</taxon>
        <taxon>Fungi</taxon>
        <taxon>Dikarya</taxon>
        <taxon>Basidiomycota</taxon>
        <taxon>Agaricomycotina</taxon>
        <taxon>Tremellomycetes</taxon>
        <taxon>Cystofilobasidiales</taxon>
        <taxon>Mrakiaceae</taxon>
        <taxon>Phaffia</taxon>
    </lineage>
</organism>
<dbReference type="Pfam" id="PF03568">
    <property type="entry name" value="Separin_C"/>
    <property type="match status" value="1"/>
</dbReference>
<name>A0A0F7SH04_PHARH</name>
<feature type="compositionally biased region" description="Acidic residues" evidence="5">
    <location>
        <begin position="2049"/>
        <end position="2062"/>
    </location>
</feature>
<feature type="compositionally biased region" description="Low complexity" evidence="5">
    <location>
        <begin position="85"/>
        <end position="100"/>
    </location>
</feature>
<feature type="region of interest" description="Disordered" evidence="5">
    <location>
        <begin position="2077"/>
        <end position="2109"/>
    </location>
</feature>
<accession>A0A0F7SH04</accession>
<evidence type="ECO:0000256" key="4">
    <source>
        <dbReference type="ARBA" id="ARBA00022829"/>
    </source>
</evidence>
<feature type="compositionally biased region" description="Low complexity" evidence="5">
    <location>
        <begin position="2279"/>
        <end position="2290"/>
    </location>
</feature>
<dbReference type="InterPro" id="IPR030397">
    <property type="entry name" value="SEPARIN_core_dom"/>
</dbReference>
<feature type="region of interest" description="Disordered" evidence="5">
    <location>
        <begin position="74"/>
        <end position="111"/>
    </location>
</feature>
<sequence length="2359" mass="258697">MPPEPNITDPSVGSSIPSSFSLDHILASVTAFPSVEDAFKPLAPTDILPNLVILLGSSSFSILSISKSAITTTTPASIRSRIPPSVSARTTFSRSRSTSTKAGGLPEPLPTDEAVRFGMRMVNASLATLHRMVQSGWKETASSPSSTPVSSSSSRLAASKATPSVFKTPARKPAQSVMAGRNAASSTKVISTPVVALAVNPSRSNLASKDEVEALVMCAAISLERVCQGPCVTAKIALAKAGVSLLTRSNALGLTRLSVSIVETFHSVIIDLYPHAPLPKLETSTPKLSQTQTIARRTPSSRTTTAAAKKIPASSDLPCTPMIKKSQDSAATLRSITFPQADESTKKLDDAVKSVLSAWICTSLAGVISGQASHPGALDAILCFLQTNQALFVHLKASPIPNSNILQLLNVLFSPPNPHGLTSSETLFRLRTISLELMPQLLPSLKQGKVWDQALRSVQIFLRDVEGQEGMKVSLKELRKLISHLQGVWVLEDGFVGKEWERLVDLWGKIAAKVGDLNSLTIIADLLKKHRVGNDGSEETLGIERMSLIESSGGQVEVEEIKSEDDSVLITRVLAEMMKETVLIDKLVKDDDNSRPRTPSTTSTCSNEPFSSTSSISALFKVLCRNHDIKILERAYKTAERFRRQCITFITRSKHKKNLAEESVLKLVEGAERLVSACLAPSTENRSEDGKSEKETVQKILIDFVASSVDTLLVLARVNFSPAESATYASTLHLLNRAIHLRTTLDSLPSSKPLLLECANLSRCISGTAYNCAGGLYKIGEGSQAIRLAEMGCQSGEDALNLVGKLDGLGEEEVWAGLRNGMSRKWELLGSCRNKNGDLKNANSAFVSAVRTLPTSFFVELSTFAKTSPISEFFTLPQLTASANLIHRLTLQAIFDLQLPAEQVSLISALRGSIEEDALGALGEWQLKIMTGSLESEEVGKVVGRVLDDLLNIYEADIHPIRRLRVLAAVAHVGCFVSSGRDIDSVTKDVDALAELDNFKEDSKLALFAPQYRATYHLWTSIYAYCTRAGDQLVLSHASTAAKQLKSLFSSEERIADAIKQPKQPQAQAQTQTLVESVRQPRTRQASANAMKKIKVASPPKKVPAALTRRVVSRSKAVAQVVSAKDCAEGPVQVRLFDQVDQLISLLEMTSSLLGMLGHTLTKIQHLKIIRQITKGDASKLDVFVAASAHLGAAYTKLGKSSRARTTFTSTINSMNVLESEIIMSPAVKVDFLLRYAQFLINEGDEGECLLTYQKAMNDSMMIIEDKAGSARVRDKSLKLERAAVALMVAAAIQKSKNDFATAISSIAQSHRLWTRAADNIARVSPKALDAVTTTKEPANSTETENPFRVTTPAIPVDPASQPSADSRVKTSQSAPLSRLQIGSLSWRISEGLLDCLFTFSSTTIQRGTSRDTEFLLQQAQNYSLAVDSKGLANRALIRKAAVQLYIGQINQARLLLDEAQLGSMTTCGADHAEIAYIEARLRELEDQPEDVLAAYDAGLEVLQACENLFNEENPIQTSRRSSVSRKDEPLHAPLLELLLSQKIITLKTSPTTVEGVSVRQLEVQLEQLPPRLQTQYDRYSYQARTAFLKVLEDFKNDLALCSLTESLISMPMGTSSSGSTVHTKIRKTVDRVITLAEKAYEQILFNNGAHARAQQTRDACLSLSLLRAYKTSLGQDPSLLTIKTAWLLDHNSSTTLRHELLEAIQSKSKAPRDDLVWPVFVESSTSSAAALKTKNEPFQDEDDIYWSQVARRYQDEPLYELDLSIPLPTNWSVINISVTEDLTKLFVTRHRTGLSPLVFSLPLDRHGKREDEEEHFSFTDAIEELEDIVNQSKETGKQAKEIEEREGRAAWWAMRRDLDKRMEELLGNLEFCWLGAFKSIFNPPGRHTSEALDTFRAGLERIFNGSMYTASDKKKASKIHIDDELLLCFATLPSASRDEELEDLVYFILDLYQVHGVDVAVAELDVDEMVLKLRELLEIAEQPKSLSSSDPNGLPHHTFLVLDRKVQPLPWESIKSLRGRSVSRIPSMAFIQDRLLLRKRRFEGPSSSEEDDDEDVDDEDGTPMLGMKALTLDLPKAMPKTPKFTRQPLPSSSPCSSLSQTKPEREGVDQFSFPLNGKRGFYILNPSGDLGKTESYFSSWIQKMDKLGWRGIVGRPPTELEFVNALSTMDIVVYFGHGGAEQYIRSHKIRSLKRCASVMLWGCSSGQLKDYGEFDRNGTPWNYMLAGCPTVVGNLWDVTDKDIDRLSEHVLSLVQSSSSPPSSASGLSSKGHTDNAVNGGELTNGNGTLSRSLRQSSKPTTKSNTVEIKIETSKNKEKRAKRGRTLAEAVGSSRDVCKLKYLTGAAPVVYGIPVEFEI</sequence>
<proteinExistence type="predicted"/>
<comment type="catalytic activity">
    <reaction evidence="1">
        <text>All bonds known to be hydrolyzed by this endopeptidase have arginine in P1 and an acidic residue in P4. P6 is often occupied by an acidic residue or by a hydroxy-amino-acid residue, the phosphorylation of which enhances cleavage.</text>
        <dbReference type="EC" id="3.4.22.49"/>
    </reaction>
</comment>
<feature type="region of interest" description="Disordered" evidence="5">
    <location>
        <begin position="138"/>
        <end position="164"/>
    </location>
</feature>
<feature type="compositionally biased region" description="Low complexity" evidence="5">
    <location>
        <begin position="596"/>
        <end position="606"/>
    </location>
</feature>
<evidence type="ECO:0000259" key="6">
    <source>
        <dbReference type="PROSITE" id="PS51700"/>
    </source>
</evidence>
<dbReference type="EMBL" id="LN483116">
    <property type="protein sequence ID" value="CDZ96287.1"/>
    <property type="molecule type" value="Genomic_DNA"/>
</dbReference>
<feature type="region of interest" description="Disordered" evidence="5">
    <location>
        <begin position="2043"/>
        <end position="2065"/>
    </location>
</feature>
<dbReference type="GO" id="GO:0005737">
    <property type="term" value="C:cytoplasm"/>
    <property type="evidence" value="ECO:0007669"/>
    <property type="project" value="TreeGrafter"/>
</dbReference>